<gene>
    <name evidence="2" type="ORF">BTUL_0015g00440</name>
</gene>
<feature type="region of interest" description="Disordered" evidence="1">
    <location>
        <begin position="110"/>
        <end position="140"/>
    </location>
</feature>
<protein>
    <submittedName>
        <fullName evidence="2">Uncharacterized protein</fullName>
    </submittedName>
</protein>
<feature type="compositionally biased region" description="Basic and acidic residues" evidence="1">
    <location>
        <begin position="116"/>
        <end position="140"/>
    </location>
</feature>
<keyword evidence="3" id="KW-1185">Reference proteome</keyword>
<proteinExistence type="predicted"/>
<evidence type="ECO:0000256" key="1">
    <source>
        <dbReference type="SAM" id="MobiDB-lite"/>
    </source>
</evidence>
<organism evidence="2 3">
    <name type="scientific">Botrytis tulipae</name>
    <dbReference type="NCBI Taxonomy" id="87230"/>
    <lineage>
        <taxon>Eukaryota</taxon>
        <taxon>Fungi</taxon>
        <taxon>Dikarya</taxon>
        <taxon>Ascomycota</taxon>
        <taxon>Pezizomycotina</taxon>
        <taxon>Leotiomycetes</taxon>
        <taxon>Helotiales</taxon>
        <taxon>Sclerotiniaceae</taxon>
        <taxon>Botrytis</taxon>
    </lineage>
</organism>
<comment type="caution">
    <text evidence="2">The sequence shown here is derived from an EMBL/GenBank/DDBJ whole genome shotgun (WGS) entry which is preliminary data.</text>
</comment>
<sequence length="340" mass="37905">MKGISPLSISRTYLIMKSLPFLNVFLQRASNQHSIAARTSFNTPTGMSGNFRQAYSRNYCNPSFVALKPKRTPKPSNTSTGIDNSKITTRNHTYYQRYSISGFYPIVCTPPPPTKEIPKEDKEDKKTGHEQEEINAKKTGHEYTCPVHSYSHAYYRQFSIDGFYHINDSSADSRPTKKPSTVKPKDEPKDEHVCSIKTCNHDYHRTFSISGFYPAPTSTPTNPKSSKPTCISPKINIAEALALAAAFIPSPSYHHHQKTDANVEHLNLEHDIIISTQTIEELGFETLGITGFQGVRDDMEGEKNIIDDNENDGKAIELREGGSGPVRAGLSAVWLLLSPI</sequence>
<feature type="region of interest" description="Disordered" evidence="1">
    <location>
        <begin position="168"/>
        <end position="190"/>
    </location>
</feature>
<evidence type="ECO:0000313" key="2">
    <source>
        <dbReference type="EMBL" id="TGO17708.1"/>
    </source>
</evidence>
<dbReference type="OrthoDB" id="3552026at2759"/>
<reference evidence="2 3" key="1">
    <citation type="submission" date="2017-12" db="EMBL/GenBank/DDBJ databases">
        <title>Comparative genomics of Botrytis spp.</title>
        <authorList>
            <person name="Valero-Jimenez C.A."/>
            <person name="Tapia P."/>
            <person name="Veloso J."/>
            <person name="Silva-Moreno E."/>
            <person name="Staats M."/>
            <person name="Valdes J.H."/>
            <person name="Van Kan J.A.L."/>
        </authorList>
    </citation>
    <scope>NUCLEOTIDE SEQUENCE [LARGE SCALE GENOMIC DNA]</scope>
    <source>
        <strain evidence="2 3">Bt9001</strain>
    </source>
</reference>
<evidence type="ECO:0000313" key="3">
    <source>
        <dbReference type="Proteomes" id="UP000297777"/>
    </source>
</evidence>
<accession>A0A4Z1F2K5</accession>
<name>A0A4Z1F2K5_9HELO</name>
<dbReference type="AlphaFoldDB" id="A0A4Z1F2K5"/>
<dbReference type="Proteomes" id="UP000297777">
    <property type="component" value="Unassembled WGS sequence"/>
</dbReference>
<dbReference type="EMBL" id="PQXH01000015">
    <property type="protein sequence ID" value="TGO17708.1"/>
    <property type="molecule type" value="Genomic_DNA"/>
</dbReference>